<dbReference type="InterPro" id="IPR035979">
    <property type="entry name" value="RBD_domain_sf"/>
</dbReference>
<feature type="compositionally biased region" description="Pro residues" evidence="1">
    <location>
        <begin position="224"/>
        <end position="240"/>
    </location>
</feature>
<dbReference type="AlphaFoldDB" id="A0A9W4NC11"/>
<feature type="compositionally biased region" description="Low complexity" evidence="1">
    <location>
        <begin position="320"/>
        <end position="331"/>
    </location>
</feature>
<sequence length="524" mass="57816">MTSDSAKGPPKGGMSLYANLLGDSTDAPGTISRAPVVFKQTSEPEPQEDSAAKKQHVNPASLRFQPTKRPQQSTQRSKPKPKVAPQPTPNQPSVPVKTTMADWTSREEDDQEYYGGNNGNKRQRGGRKKRKKNPHEQVHVAEDWDAPYDPTWPTNYQEYRNSDEKIREVQEWKDLLYRHRMRRSPTMDSDSDDDRPTNRMRRSTTGDNCRNGLTVSQGQFAPPSFAPPPNINDVPPPPPASTQVLNEASGEDAFARRAALAQSQHTQPPPPPPEEPSQMPRPNIPPAQPKPLDTFQPSSATISRAPVRYNLPPAPEDIPATEAELEAAFAQEEQDQEPSEDAPRSNRPGQKGFAERLLSKYGWSKGTGLGATGSGMVKPLQVQVEKRKKRPDAEGGGFVTPAGRGKIIGSKQNDQYASKFGPMCEVIILRGMLDGIDIDSEMASSHDGGVMQEIGEECNEKYGTVERVFIARDAGIPVPVFVKFVSPLSALRAVNALEGRVFNGNTIVARFFDREKFDQGIYED</sequence>
<dbReference type="InterPro" id="IPR040052">
    <property type="entry name" value="RBM17"/>
</dbReference>
<feature type="region of interest" description="Disordered" evidence="1">
    <location>
        <begin position="177"/>
        <end position="350"/>
    </location>
</feature>
<feature type="compositionally biased region" description="Pro residues" evidence="1">
    <location>
        <begin position="82"/>
        <end position="92"/>
    </location>
</feature>
<dbReference type="PANTHER" id="PTHR13288">
    <property type="entry name" value="SPLICING FACTOR 45 SPF45"/>
    <property type="match status" value="1"/>
</dbReference>
<dbReference type="FunFam" id="3.30.70.330:FF:000495">
    <property type="entry name" value="Putative G-patch DNA repair protein (Drt111)"/>
    <property type="match status" value="1"/>
</dbReference>
<evidence type="ECO:0000313" key="4">
    <source>
        <dbReference type="Proteomes" id="UP001152646"/>
    </source>
</evidence>
<dbReference type="GO" id="GO:0045292">
    <property type="term" value="P:mRNA cis splicing, via spliceosome"/>
    <property type="evidence" value="ECO:0007669"/>
    <property type="project" value="InterPro"/>
</dbReference>
<reference evidence="3" key="1">
    <citation type="submission" date="2021-07" db="EMBL/GenBank/DDBJ databases">
        <authorList>
            <person name="Branca A.L. A."/>
        </authorList>
    </citation>
    <scope>NUCLEOTIDE SEQUENCE</scope>
</reference>
<dbReference type="EMBL" id="CAJVPA010000133">
    <property type="protein sequence ID" value="CAG8359472.1"/>
    <property type="molecule type" value="Genomic_DNA"/>
</dbReference>
<dbReference type="PROSITE" id="PS50174">
    <property type="entry name" value="G_PATCH"/>
    <property type="match status" value="1"/>
</dbReference>
<dbReference type="GO" id="GO:0003676">
    <property type="term" value="F:nucleic acid binding"/>
    <property type="evidence" value="ECO:0007669"/>
    <property type="project" value="InterPro"/>
</dbReference>
<dbReference type="Gene3D" id="3.30.70.330">
    <property type="match status" value="1"/>
</dbReference>
<dbReference type="OrthoDB" id="5411533at2759"/>
<dbReference type="GO" id="GO:0071011">
    <property type="term" value="C:precatalytic spliceosome"/>
    <property type="evidence" value="ECO:0007669"/>
    <property type="project" value="TreeGrafter"/>
</dbReference>
<dbReference type="PANTHER" id="PTHR13288:SF8">
    <property type="entry name" value="SPLICING FACTOR 45"/>
    <property type="match status" value="1"/>
</dbReference>
<evidence type="ECO:0000313" key="3">
    <source>
        <dbReference type="EMBL" id="CAG8359472.1"/>
    </source>
</evidence>
<dbReference type="Proteomes" id="UP001152646">
    <property type="component" value="Unassembled WGS sequence"/>
</dbReference>
<dbReference type="SUPFAM" id="SSF54928">
    <property type="entry name" value="RNA-binding domain, RBD"/>
    <property type="match status" value="1"/>
</dbReference>
<name>A0A9W4NC11_9EURO</name>
<dbReference type="SMART" id="SM00443">
    <property type="entry name" value="G_patch"/>
    <property type="match status" value="1"/>
</dbReference>
<dbReference type="Pfam" id="PF01585">
    <property type="entry name" value="G-patch"/>
    <property type="match status" value="1"/>
</dbReference>
<feature type="region of interest" description="Disordered" evidence="1">
    <location>
        <begin position="382"/>
        <end position="406"/>
    </location>
</feature>
<accession>A0A9W4NC11</accession>
<comment type="caution">
    <text evidence="3">The sequence shown here is derived from an EMBL/GenBank/DDBJ whole genome shotgun (WGS) entry which is preliminary data.</text>
</comment>
<feature type="compositionally biased region" description="Basic residues" evidence="1">
    <location>
        <begin position="121"/>
        <end position="133"/>
    </location>
</feature>
<feature type="compositionally biased region" description="Polar residues" evidence="1">
    <location>
        <begin position="203"/>
        <end position="219"/>
    </location>
</feature>
<gene>
    <name evidence="3" type="ORF">PSALAMII_LOCUS3737</name>
</gene>
<evidence type="ECO:0000256" key="1">
    <source>
        <dbReference type="SAM" id="MobiDB-lite"/>
    </source>
</evidence>
<dbReference type="InterPro" id="IPR000467">
    <property type="entry name" value="G_patch_dom"/>
</dbReference>
<feature type="domain" description="G-patch" evidence="2">
    <location>
        <begin position="350"/>
        <end position="401"/>
    </location>
</feature>
<proteinExistence type="predicted"/>
<feature type="region of interest" description="Disordered" evidence="1">
    <location>
        <begin position="1"/>
        <end position="151"/>
    </location>
</feature>
<dbReference type="InterPro" id="IPR012677">
    <property type="entry name" value="Nucleotide-bd_a/b_plait_sf"/>
</dbReference>
<protein>
    <recommendedName>
        <fullName evidence="2">G-patch domain-containing protein</fullName>
    </recommendedName>
</protein>
<evidence type="ECO:0000259" key="2">
    <source>
        <dbReference type="PROSITE" id="PS50174"/>
    </source>
</evidence>
<organism evidence="3 4">
    <name type="scientific">Penicillium salamii</name>
    <dbReference type="NCBI Taxonomy" id="1612424"/>
    <lineage>
        <taxon>Eukaryota</taxon>
        <taxon>Fungi</taxon>
        <taxon>Dikarya</taxon>
        <taxon>Ascomycota</taxon>
        <taxon>Pezizomycotina</taxon>
        <taxon>Eurotiomycetes</taxon>
        <taxon>Eurotiomycetidae</taxon>
        <taxon>Eurotiales</taxon>
        <taxon>Aspergillaceae</taxon>
        <taxon>Penicillium</taxon>
    </lineage>
</organism>